<dbReference type="Gene3D" id="1.10.260.40">
    <property type="entry name" value="lambda repressor-like DNA-binding domains"/>
    <property type="match status" value="1"/>
</dbReference>
<gene>
    <name evidence="2" type="ORF">DWZ98_01705</name>
</gene>
<evidence type="ECO:0000313" key="3">
    <source>
        <dbReference type="Proteomes" id="UP000283325"/>
    </source>
</evidence>
<dbReference type="Pfam" id="PF00717">
    <property type="entry name" value="Peptidase_S24"/>
    <property type="match status" value="1"/>
</dbReference>
<sequence length="213" mass="24098">MSGLGNKDIMARNIQYYMDKYEKTRQDMCNALGVKYTTFTDWVKGNSYPRIDKIELMANYFGISKADLVEDHDEYTGKPSTSKSNIVKVLGRVAAGIPLEAITDIVDEEEIPEELARTGEFFGLRISGDSMEPDIHNGDTVIVKRQDDAESDEIVIALVNGNDGVCKRLKKYADSIALISLNPNYEPMYFSREEIEEKPVKIIGKVVELRRKF</sequence>
<proteinExistence type="predicted"/>
<dbReference type="SMART" id="SM00530">
    <property type="entry name" value="HTH_XRE"/>
    <property type="match status" value="1"/>
</dbReference>
<dbReference type="SUPFAM" id="SSF51306">
    <property type="entry name" value="LexA/Signal peptidase"/>
    <property type="match status" value="1"/>
</dbReference>
<reference evidence="2 3" key="1">
    <citation type="submission" date="2018-08" db="EMBL/GenBank/DDBJ databases">
        <title>A genome reference for cultivated species of the human gut microbiota.</title>
        <authorList>
            <person name="Zou Y."/>
            <person name="Xue W."/>
            <person name="Luo G."/>
        </authorList>
    </citation>
    <scope>NUCLEOTIDE SEQUENCE [LARGE SCALE GENOMIC DNA]</scope>
    <source>
        <strain evidence="2 3">AF36-1BH</strain>
    </source>
</reference>
<dbReference type="InterPro" id="IPR036286">
    <property type="entry name" value="LexA/Signal_pep-like_sf"/>
</dbReference>
<dbReference type="CDD" id="cd00093">
    <property type="entry name" value="HTH_XRE"/>
    <property type="match status" value="1"/>
</dbReference>
<dbReference type="PANTHER" id="PTHR33516:SF2">
    <property type="entry name" value="LEXA REPRESSOR-RELATED"/>
    <property type="match status" value="1"/>
</dbReference>
<dbReference type="AlphaFoldDB" id="A0A415N6C3"/>
<dbReference type="InterPro" id="IPR010982">
    <property type="entry name" value="Lambda_DNA-bd_dom_sf"/>
</dbReference>
<dbReference type="PROSITE" id="PS50943">
    <property type="entry name" value="HTH_CROC1"/>
    <property type="match status" value="1"/>
</dbReference>
<dbReference type="Proteomes" id="UP000283325">
    <property type="component" value="Unassembled WGS sequence"/>
</dbReference>
<dbReference type="EMBL" id="QRPD01000001">
    <property type="protein sequence ID" value="RHL90855.1"/>
    <property type="molecule type" value="Genomic_DNA"/>
</dbReference>
<dbReference type="PANTHER" id="PTHR33516">
    <property type="entry name" value="LEXA REPRESSOR"/>
    <property type="match status" value="1"/>
</dbReference>
<dbReference type="InterPro" id="IPR050077">
    <property type="entry name" value="LexA_repressor"/>
</dbReference>
<accession>A0A415N6C3</accession>
<dbReference type="Gene3D" id="2.10.109.10">
    <property type="entry name" value="Umud Fragment, subunit A"/>
    <property type="match status" value="1"/>
</dbReference>
<dbReference type="SUPFAM" id="SSF47413">
    <property type="entry name" value="lambda repressor-like DNA-binding domains"/>
    <property type="match status" value="1"/>
</dbReference>
<dbReference type="InterPro" id="IPR001387">
    <property type="entry name" value="Cro/C1-type_HTH"/>
</dbReference>
<dbReference type="GO" id="GO:0003677">
    <property type="term" value="F:DNA binding"/>
    <property type="evidence" value="ECO:0007669"/>
    <property type="project" value="InterPro"/>
</dbReference>
<feature type="domain" description="HTH cro/C1-type" evidence="1">
    <location>
        <begin position="14"/>
        <end position="68"/>
    </location>
</feature>
<name>A0A415N6C3_9FIRM</name>
<dbReference type="CDD" id="cd06529">
    <property type="entry name" value="S24_LexA-like"/>
    <property type="match status" value="1"/>
</dbReference>
<organism evidence="2 3">
    <name type="scientific">Dorea formicigenerans</name>
    <dbReference type="NCBI Taxonomy" id="39486"/>
    <lineage>
        <taxon>Bacteria</taxon>
        <taxon>Bacillati</taxon>
        <taxon>Bacillota</taxon>
        <taxon>Clostridia</taxon>
        <taxon>Lachnospirales</taxon>
        <taxon>Lachnospiraceae</taxon>
        <taxon>Dorea</taxon>
    </lineage>
</organism>
<dbReference type="RefSeq" id="WP_118426892.1">
    <property type="nucleotide sequence ID" value="NZ_QRPD01000001.1"/>
</dbReference>
<evidence type="ECO:0000313" key="2">
    <source>
        <dbReference type="EMBL" id="RHL90855.1"/>
    </source>
</evidence>
<evidence type="ECO:0000259" key="1">
    <source>
        <dbReference type="PROSITE" id="PS50943"/>
    </source>
</evidence>
<dbReference type="Pfam" id="PF13443">
    <property type="entry name" value="HTH_26"/>
    <property type="match status" value="1"/>
</dbReference>
<dbReference type="InterPro" id="IPR015927">
    <property type="entry name" value="Peptidase_S24_S26A/B/C"/>
</dbReference>
<comment type="caution">
    <text evidence="2">The sequence shown here is derived from an EMBL/GenBank/DDBJ whole genome shotgun (WGS) entry which is preliminary data.</text>
</comment>
<protein>
    <submittedName>
        <fullName evidence="2">XRE family transcriptional regulator</fullName>
    </submittedName>
</protein>
<dbReference type="InterPro" id="IPR039418">
    <property type="entry name" value="LexA-like"/>
</dbReference>